<sequence length="93" mass="9665">MTASGAICPLNSAKVKPERPHNRIFCGLPTGVSSEPAFTANASKIINRLTGIAHSFFNVIVSGTTINSATSFVRKVDSAAAASTRNIASCRSV</sequence>
<dbReference type="EMBL" id="CQPA01000003">
    <property type="protein sequence ID" value="CNT66449.1"/>
    <property type="molecule type" value="Genomic_DNA"/>
</dbReference>
<protein>
    <submittedName>
        <fullName evidence="1">Uncharacterized protein</fullName>
    </submittedName>
</protein>
<evidence type="ECO:0000313" key="1">
    <source>
        <dbReference type="EMBL" id="CNT66449.1"/>
    </source>
</evidence>
<proteinExistence type="predicted"/>
<evidence type="ECO:0000313" key="2">
    <source>
        <dbReference type="Proteomes" id="UP000041314"/>
    </source>
</evidence>
<name>A0A655BQN2_SALET</name>
<dbReference type="AlphaFoldDB" id="A0A655BQN2"/>
<accession>A0A655BQN2</accession>
<organism evidence="1 2">
    <name type="scientific">Salmonella enterica subsp. enterica serovar Bovismorbificans</name>
    <dbReference type="NCBI Taxonomy" id="58097"/>
    <lineage>
        <taxon>Bacteria</taxon>
        <taxon>Pseudomonadati</taxon>
        <taxon>Pseudomonadota</taxon>
        <taxon>Gammaproteobacteria</taxon>
        <taxon>Enterobacterales</taxon>
        <taxon>Enterobacteriaceae</taxon>
        <taxon>Salmonella</taxon>
    </lineage>
</organism>
<gene>
    <name evidence="1" type="ORF">ERS008198_00583</name>
</gene>
<reference evidence="1 2" key="1">
    <citation type="submission" date="2015-03" db="EMBL/GenBank/DDBJ databases">
        <authorList>
            <consortium name="Pathogen Informatics"/>
        </authorList>
    </citation>
    <scope>NUCLEOTIDE SEQUENCE [LARGE SCALE GENOMIC DNA]</scope>
    <source>
        <strain evidence="1 2">A1104</strain>
    </source>
</reference>
<dbReference type="Proteomes" id="UP000041314">
    <property type="component" value="Unassembled WGS sequence"/>
</dbReference>